<protein>
    <recommendedName>
        <fullName evidence="3">Thioesterase domain-containing protein</fullName>
    </recommendedName>
</protein>
<reference evidence="5" key="1">
    <citation type="submission" date="2017-03" db="EMBL/GenBank/DDBJ databases">
        <title>Genomes of endolithic fungi from Antarctica.</title>
        <authorList>
            <person name="Coleine C."/>
            <person name="Masonjones S."/>
            <person name="Stajich J.E."/>
        </authorList>
    </citation>
    <scope>NUCLEOTIDE SEQUENCE [LARGE SCALE GENOMIC DNA]</scope>
    <source>
        <strain evidence="5">CCFEE 5527</strain>
    </source>
</reference>
<organism evidence="4 5">
    <name type="scientific">Cryoendolithus antarcticus</name>
    <dbReference type="NCBI Taxonomy" id="1507870"/>
    <lineage>
        <taxon>Eukaryota</taxon>
        <taxon>Fungi</taxon>
        <taxon>Dikarya</taxon>
        <taxon>Ascomycota</taxon>
        <taxon>Pezizomycotina</taxon>
        <taxon>Dothideomycetes</taxon>
        <taxon>Dothideomycetidae</taxon>
        <taxon>Cladosporiales</taxon>
        <taxon>Cladosporiaceae</taxon>
        <taxon>Cryoendolithus</taxon>
    </lineage>
</organism>
<comment type="similarity">
    <text evidence="1">Belongs to the thioesterase PaaI family.</text>
</comment>
<dbReference type="OrthoDB" id="2831072at2759"/>
<evidence type="ECO:0000313" key="4">
    <source>
        <dbReference type="EMBL" id="OQO04303.1"/>
    </source>
</evidence>
<evidence type="ECO:0000256" key="2">
    <source>
        <dbReference type="ARBA" id="ARBA00022801"/>
    </source>
</evidence>
<dbReference type="Proteomes" id="UP000192596">
    <property type="component" value="Unassembled WGS sequence"/>
</dbReference>
<evidence type="ECO:0000259" key="3">
    <source>
        <dbReference type="Pfam" id="PF03061"/>
    </source>
</evidence>
<dbReference type="InterPro" id="IPR029069">
    <property type="entry name" value="HotDog_dom_sf"/>
</dbReference>
<feature type="domain" description="Thioesterase" evidence="3">
    <location>
        <begin position="68"/>
        <end position="147"/>
    </location>
</feature>
<dbReference type="PANTHER" id="PTHR21660">
    <property type="entry name" value="THIOESTERASE SUPERFAMILY MEMBER-RELATED"/>
    <property type="match status" value="1"/>
</dbReference>
<comment type="caution">
    <text evidence="4">The sequence shown here is derived from an EMBL/GenBank/DDBJ whole genome shotgun (WGS) entry which is preliminary data.</text>
</comment>
<dbReference type="AlphaFoldDB" id="A0A1V8SYS0"/>
<dbReference type="CDD" id="cd03443">
    <property type="entry name" value="PaaI_thioesterase"/>
    <property type="match status" value="1"/>
</dbReference>
<dbReference type="PANTHER" id="PTHR21660:SF1">
    <property type="entry name" value="ACYL-COENZYME A THIOESTERASE 13"/>
    <property type="match status" value="1"/>
</dbReference>
<dbReference type="SUPFAM" id="SSF54637">
    <property type="entry name" value="Thioesterase/thiol ester dehydrase-isomerase"/>
    <property type="match status" value="1"/>
</dbReference>
<dbReference type="GO" id="GO:0047617">
    <property type="term" value="F:fatty acyl-CoA hydrolase activity"/>
    <property type="evidence" value="ECO:0007669"/>
    <property type="project" value="InterPro"/>
</dbReference>
<name>A0A1V8SYS0_9PEZI</name>
<sequence length="163" mass="17428">MPTISDHGALSRLESYRASYVALTGEENFDTNLYNSVRITSGSHHPDSNSGTASYALTFPAHYCNYSGTVHGGAIATLLDGLTNCSIAVVAKDGFWDRGGVTRSLGVRYIKPIKVGEAITVDVDVLSATKSTAVIRGVVRREGDGEVLATCEMEKFDPVRAKL</sequence>
<proteinExistence type="inferred from homology"/>
<dbReference type="InParanoid" id="A0A1V8SYS0"/>
<evidence type="ECO:0000313" key="5">
    <source>
        <dbReference type="Proteomes" id="UP000192596"/>
    </source>
</evidence>
<evidence type="ECO:0000256" key="1">
    <source>
        <dbReference type="ARBA" id="ARBA00008324"/>
    </source>
</evidence>
<keyword evidence="2" id="KW-0378">Hydrolase</keyword>
<dbReference type="Pfam" id="PF03061">
    <property type="entry name" value="4HBT"/>
    <property type="match status" value="1"/>
</dbReference>
<dbReference type="EMBL" id="NAJO01000022">
    <property type="protein sequence ID" value="OQO04303.1"/>
    <property type="molecule type" value="Genomic_DNA"/>
</dbReference>
<dbReference type="Gene3D" id="3.10.129.10">
    <property type="entry name" value="Hotdog Thioesterase"/>
    <property type="match status" value="1"/>
</dbReference>
<dbReference type="STRING" id="1507870.A0A1V8SYS0"/>
<accession>A0A1V8SYS0</accession>
<gene>
    <name evidence="4" type="ORF">B0A48_10914</name>
</gene>
<dbReference type="InterPro" id="IPR006683">
    <property type="entry name" value="Thioestr_dom"/>
</dbReference>
<dbReference type="InterPro" id="IPR039298">
    <property type="entry name" value="ACOT13"/>
</dbReference>
<keyword evidence="5" id="KW-1185">Reference proteome</keyword>